<name>A0A381PWL2_9ZZZZ</name>
<keyword evidence="1" id="KW-0812">Transmembrane</keyword>
<evidence type="ECO:0000256" key="1">
    <source>
        <dbReference type="SAM" id="Phobius"/>
    </source>
</evidence>
<keyword evidence="1" id="KW-1133">Transmembrane helix</keyword>
<sequence>MKKTIWLLLSSFGIMFAVLSWIQEGGLLPVNMGWGKGFLAVVCGAVLYILLPRKID</sequence>
<accession>A0A381PWL2</accession>
<feature type="transmembrane region" description="Helical" evidence="1">
    <location>
        <begin position="5"/>
        <end position="22"/>
    </location>
</feature>
<proteinExistence type="predicted"/>
<keyword evidence="1" id="KW-0472">Membrane</keyword>
<reference evidence="2" key="1">
    <citation type="submission" date="2018-05" db="EMBL/GenBank/DDBJ databases">
        <authorList>
            <person name="Lanie J.A."/>
            <person name="Ng W.-L."/>
            <person name="Kazmierczak K.M."/>
            <person name="Andrzejewski T.M."/>
            <person name="Davidsen T.M."/>
            <person name="Wayne K.J."/>
            <person name="Tettelin H."/>
            <person name="Glass J.I."/>
            <person name="Rusch D."/>
            <person name="Podicherti R."/>
            <person name="Tsui H.-C.T."/>
            <person name="Winkler M.E."/>
        </authorList>
    </citation>
    <scope>NUCLEOTIDE SEQUENCE</scope>
</reference>
<organism evidence="2">
    <name type="scientific">marine metagenome</name>
    <dbReference type="NCBI Taxonomy" id="408172"/>
    <lineage>
        <taxon>unclassified sequences</taxon>
        <taxon>metagenomes</taxon>
        <taxon>ecological metagenomes</taxon>
    </lineage>
</organism>
<gene>
    <name evidence="2" type="ORF">METZ01_LOCUS23281</name>
</gene>
<dbReference type="EMBL" id="UINC01001091">
    <property type="protein sequence ID" value="SUZ70427.1"/>
    <property type="molecule type" value="Genomic_DNA"/>
</dbReference>
<protein>
    <submittedName>
        <fullName evidence="2">Uncharacterized protein</fullName>
    </submittedName>
</protein>
<evidence type="ECO:0000313" key="2">
    <source>
        <dbReference type="EMBL" id="SUZ70427.1"/>
    </source>
</evidence>
<dbReference type="AlphaFoldDB" id="A0A381PWL2"/>
<feature type="transmembrane region" description="Helical" evidence="1">
    <location>
        <begin position="34"/>
        <end position="51"/>
    </location>
</feature>